<accession>A0A8J7GGU9</accession>
<dbReference type="EC" id="3.5.1.88" evidence="2"/>
<evidence type="ECO:0000313" key="4">
    <source>
        <dbReference type="Proteomes" id="UP000622552"/>
    </source>
</evidence>
<dbReference type="PIRSF" id="PIRSF004749">
    <property type="entry name" value="Pep_def"/>
    <property type="match status" value="1"/>
</dbReference>
<dbReference type="HAMAP" id="MF_00163">
    <property type="entry name" value="Pep_deformylase"/>
    <property type="match status" value="1"/>
</dbReference>
<sequence>MALAKSDRSWISGLAGEGIVTLGDPRLKAQTVGVADVDDVAELLTILVERLRSLNGAGLSAPQIGASVKVTVVEVRKTDVFPDRPEFPLLQMVNPVIVARSQTSITDWEGCFVVPGLMGLVPRAETVTVEYVSPEGERVASEFSGYVARVIQHELDHLDGVEFLSRMPSLETLTTVQNFVDFHRGKQE</sequence>
<dbReference type="GO" id="GO:0042586">
    <property type="term" value="F:peptide deformylase activity"/>
    <property type="evidence" value="ECO:0007669"/>
    <property type="project" value="UniProtKB-UniRule"/>
</dbReference>
<dbReference type="SUPFAM" id="SSF56420">
    <property type="entry name" value="Peptide deformylase"/>
    <property type="match status" value="1"/>
</dbReference>
<organism evidence="3 4">
    <name type="scientific">Longispora fulva</name>
    <dbReference type="NCBI Taxonomy" id="619741"/>
    <lineage>
        <taxon>Bacteria</taxon>
        <taxon>Bacillati</taxon>
        <taxon>Actinomycetota</taxon>
        <taxon>Actinomycetes</taxon>
        <taxon>Micromonosporales</taxon>
        <taxon>Micromonosporaceae</taxon>
        <taxon>Longispora</taxon>
    </lineage>
</organism>
<protein>
    <recommendedName>
        <fullName evidence="2">Peptide deformylase</fullName>
        <shortName evidence="2">PDF</shortName>
        <ecNumber evidence="2">3.5.1.88</ecNumber>
    </recommendedName>
    <alternativeName>
        <fullName evidence="2">Polypeptide deformylase</fullName>
    </alternativeName>
</protein>
<evidence type="ECO:0000256" key="1">
    <source>
        <dbReference type="ARBA" id="ARBA00010759"/>
    </source>
</evidence>
<dbReference type="GO" id="GO:0046872">
    <property type="term" value="F:metal ion binding"/>
    <property type="evidence" value="ECO:0007669"/>
    <property type="project" value="UniProtKB-KW"/>
</dbReference>
<gene>
    <name evidence="2" type="primary">def</name>
    <name evidence="3" type="ORF">IW245_003905</name>
</gene>
<dbReference type="Gene3D" id="3.90.45.10">
    <property type="entry name" value="Peptide deformylase"/>
    <property type="match status" value="1"/>
</dbReference>
<dbReference type="PRINTS" id="PR01576">
    <property type="entry name" value="PDEFORMYLASE"/>
</dbReference>
<keyword evidence="4" id="KW-1185">Reference proteome</keyword>
<dbReference type="InterPro" id="IPR023635">
    <property type="entry name" value="Peptide_deformylase"/>
</dbReference>
<feature type="active site" evidence="2">
    <location>
        <position position="154"/>
    </location>
</feature>
<dbReference type="GO" id="GO:0006412">
    <property type="term" value="P:translation"/>
    <property type="evidence" value="ECO:0007669"/>
    <property type="project" value="UniProtKB-UniRule"/>
</dbReference>
<feature type="binding site" evidence="2">
    <location>
        <position position="153"/>
    </location>
    <ligand>
        <name>Fe cation</name>
        <dbReference type="ChEBI" id="CHEBI:24875"/>
    </ligand>
</feature>
<keyword evidence="2" id="KW-0479">Metal-binding</keyword>
<comment type="similarity">
    <text evidence="1 2">Belongs to the polypeptide deformylase family.</text>
</comment>
<dbReference type="RefSeq" id="WP_231398858.1">
    <property type="nucleotide sequence ID" value="NZ_BONS01000024.1"/>
</dbReference>
<reference evidence="3" key="1">
    <citation type="submission" date="2020-11" db="EMBL/GenBank/DDBJ databases">
        <title>Sequencing the genomes of 1000 actinobacteria strains.</title>
        <authorList>
            <person name="Klenk H.-P."/>
        </authorList>
    </citation>
    <scope>NUCLEOTIDE SEQUENCE</scope>
    <source>
        <strain evidence="3">DSM 45356</strain>
    </source>
</reference>
<dbReference type="PANTHER" id="PTHR10458:SF22">
    <property type="entry name" value="PEPTIDE DEFORMYLASE"/>
    <property type="match status" value="1"/>
</dbReference>
<keyword evidence="2" id="KW-0648">Protein biosynthesis</keyword>
<dbReference type="InterPro" id="IPR036821">
    <property type="entry name" value="Peptide_deformylase_sf"/>
</dbReference>
<comment type="catalytic activity">
    <reaction evidence="2">
        <text>N-terminal N-formyl-L-methionyl-[peptide] + H2O = N-terminal L-methionyl-[peptide] + formate</text>
        <dbReference type="Rhea" id="RHEA:24420"/>
        <dbReference type="Rhea" id="RHEA-COMP:10639"/>
        <dbReference type="Rhea" id="RHEA-COMP:10640"/>
        <dbReference type="ChEBI" id="CHEBI:15377"/>
        <dbReference type="ChEBI" id="CHEBI:15740"/>
        <dbReference type="ChEBI" id="CHEBI:49298"/>
        <dbReference type="ChEBI" id="CHEBI:64731"/>
        <dbReference type="EC" id="3.5.1.88"/>
    </reaction>
</comment>
<comment type="caution">
    <text evidence="3">The sequence shown here is derived from an EMBL/GenBank/DDBJ whole genome shotgun (WGS) entry which is preliminary data.</text>
</comment>
<comment type="function">
    <text evidence="2">Removes the formyl group from the N-terminal Met of newly synthesized proteins. Requires at least a dipeptide for an efficient rate of reaction. N-terminal L-methionine is a prerequisite for activity but the enzyme has broad specificity at other positions.</text>
</comment>
<proteinExistence type="inferred from homology"/>
<evidence type="ECO:0000256" key="2">
    <source>
        <dbReference type="HAMAP-Rule" id="MF_00163"/>
    </source>
</evidence>
<keyword evidence="2" id="KW-0408">Iron</keyword>
<dbReference type="Proteomes" id="UP000622552">
    <property type="component" value="Unassembled WGS sequence"/>
</dbReference>
<dbReference type="AlphaFoldDB" id="A0A8J7GGU9"/>
<name>A0A8J7GGU9_9ACTN</name>
<evidence type="ECO:0000313" key="3">
    <source>
        <dbReference type="EMBL" id="MBG6137711.1"/>
    </source>
</evidence>
<dbReference type="CDD" id="cd00487">
    <property type="entry name" value="Pep_deformylase"/>
    <property type="match status" value="1"/>
</dbReference>
<keyword evidence="2 3" id="KW-0378">Hydrolase</keyword>
<comment type="cofactor">
    <cofactor evidence="2">
        <name>Fe(2+)</name>
        <dbReference type="ChEBI" id="CHEBI:29033"/>
    </cofactor>
    <text evidence="2">Binds 1 Fe(2+) ion.</text>
</comment>
<feature type="binding site" evidence="2">
    <location>
        <position position="157"/>
    </location>
    <ligand>
        <name>Fe cation</name>
        <dbReference type="ChEBI" id="CHEBI:24875"/>
    </ligand>
</feature>
<feature type="binding site" evidence="2">
    <location>
        <position position="111"/>
    </location>
    <ligand>
        <name>Fe cation</name>
        <dbReference type="ChEBI" id="CHEBI:24875"/>
    </ligand>
</feature>
<dbReference type="PANTHER" id="PTHR10458">
    <property type="entry name" value="PEPTIDE DEFORMYLASE"/>
    <property type="match status" value="1"/>
</dbReference>
<dbReference type="EMBL" id="JADOUF010000001">
    <property type="protein sequence ID" value="MBG6137711.1"/>
    <property type="molecule type" value="Genomic_DNA"/>
</dbReference>
<dbReference type="Pfam" id="PF01327">
    <property type="entry name" value="Pep_deformylase"/>
    <property type="match status" value="1"/>
</dbReference>